<dbReference type="CDD" id="cd00067">
    <property type="entry name" value="GAL4"/>
    <property type="match status" value="1"/>
</dbReference>
<dbReference type="GO" id="GO:0000981">
    <property type="term" value="F:DNA-binding transcription factor activity, RNA polymerase II-specific"/>
    <property type="evidence" value="ECO:0007669"/>
    <property type="project" value="InterPro"/>
</dbReference>
<feature type="domain" description="Zn(2)-C6 fungal-type" evidence="3">
    <location>
        <begin position="15"/>
        <end position="48"/>
    </location>
</feature>
<dbReference type="PANTHER" id="PTHR31668:SF30">
    <property type="entry name" value="ZN(II)2CYS6 TRANSCRIPTION FACTOR (EUROFUNG)"/>
    <property type="match status" value="1"/>
</dbReference>
<evidence type="ECO:0000259" key="3">
    <source>
        <dbReference type="PROSITE" id="PS50048"/>
    </source>
</evidence>
<dbReference type="InterPro" id="IPR007219">
    <property type="entry name" value="XnlR_reg_dom"/>
</dbReference>
<dbReference type="Pfam" id="PF04082">
    <property type="entry name" value="Fungal_trans"/>
    <property type="match status" value="1"/>
</dbReference>
<dbReference type="Gene3D" id="4.10.240.10">
    <property type="entry name" value="Zn(2)-C6 fungal-type DNA-binding domain"/>
    <property type="match status" value="1"/>
</dbReference>
<accession>A0A8H7TTI4</accession>
<proteinExistence type="predicted"/>
<dbReference type="GO" id="GO:0003677">
    <property type="term" value="F:DNA binding"/>
    <property type="evidence" value="ECO:0007669"/>
    <property type="project" value="InterPro"/>
</dbReference>
<sequence>MTENSRRGRKIARRACDLCRDRRIQCTFPDESAAACRRCLQAGVSCTFLTERKPRGPPSRHVVQARQRAEAIQLARQSPNPLPIGRITVAQFLPEPIFLAVLDDYLHRVYPLLPYVHVPTFASRLASRDYERDQLFFQLCLAVCAATIASIPRTLDSYGITSYSDTGEMVDRASNLVLVGRLTLGTNWMDRPSVDSIIISLLLAMASHYAGRSIAGWAYTSEASHCFREMELYKEESYEKLNKIEAELCKRCFWLILIINIHDRMSYIVPHTGLAYDPKHTSWEFLLPLELSDEQLLDPAAISTSTPVISGFVALIHVFTCMFDLLDTAFPGAPSYFQLTSSSLSARLFADAIQEPQHSIGVSDDHILDPLVLVMARLEGTLGKVPDSLKLPSLGSPPLSHLMGPRKAEQFEIMRANIHITSIYIQSMTLEMCLSKLEGRRPPSSNTQETDLSPQNSGLIDQLWKMRESVAQELLSIVNVSAPAVLEANGNSMESKIREIAATFLDQEVTREGGMGDMERRNREYLAKFAEVLAKVDYTTAPRSMSHE</sequence>
<dbReference type="GO" id="GO:0008270">
    <property type="term" value="F:zinc ion binding"/>
    <property type="evidence" value="ECO:0007669"/>
    <property type="project" value="InterPro"/>
</dbReference>
<dbReference type="PANTHER" id="PTHR31668">
    <property type="entry name" value="GLUCOSE TRANSPORT TRANSCRIPTION REGULATOR RGT1-RELATED-RELATED"/>
    <property type="match status" value="1"/>
</dbReference>
<dbReference type="GO" id="GO:0006351">
    <property type="term" value="P:DNA-templated transcription"/>
    <property type="evidence" value="ECO:0007669"/>
    <property type="project" value="InterPro"/>
</dbReference>
<dbReference type="PROSITE" id="PS00463">
    <property type="entry name" value="ZN2_CY6_FUNGAL_1"/>
    <property type="match status" value="1"/>
</dbReference>
<dbReference type="AlphaFoldDB" id="A0A8H7TTI4"/>
<comment type="caution">
    <text evidence="4">The sequence shown here is derived from an EMBL/GenBank/DDBJ whole genome shotgun (WGS) entry which is preliminary data.</text>
</comment>
<dbReference type="CDD" id="cd12148">
    <property type="entry name" value="fungal_TF_MHR"/>
    <property type="match status" value="1"/>
</dbReference>
<dbReference type="PROSITE" id="PS50048">
    <property type="entry name" value="ZN2_CY6_FUNGAL_2"/>
    <property type="match status" value="1"/>
</dbReference>
<reference evidence="4" key="1">
    <citation type="submission" date="2020-10" db="EMBL/GenBank/DDBJ databases">
        <title>High-Quality Genome Resource of Clonostachys rosea strain S41 by Oxford Nanopore Long-Read Sequencing.</title>
        <authorList>
            <person name="Wang H."/>
        </authorList>
    </citation>
    <scope>NUCLEOTIDE SEQUENCE</scope>
    <source>
        <strain evidence="4">S41</strain>
    </source>
</reference>
<dbReference type="EMBL" id="JADCTT010000002">
    <property type="protein sequence ID" value="KAF9756344.1"/>
    <property type="molecule type" value="Genomic_DNA"/>
</dbReference>
<protein>
    <recommendedName>
        <fullName evidence="3">Zn(2)-C6 fungal-type domain-containing protein</fullName>
    </recommendedName>
</protein>
<dbReference type="Pfam" id="PF00172">
    <property type="entry name" value="Zn_clus"/>
    <property type="match status" value="1"/>
</dbReference>
<name>A0A8H7TTI4_BIOOC</name>
<dbReference type="InterPro" id="IPR001138">
    <property type="entry name" value="Zn2Cys6_DnaBD"/>
</dbReference>
<evidence type="ECO:0000313" key="5">
    <source>
        <dbReference type="Proteomes" id="UP000616885"/>
    </source>
</evidence>
<evidence type="ECO:0000313" key="4">
    <source>
        <dbReference type="EMBL" id="KAF9756344.1"/>
    </source>
</evidence>
<dbReference type="SUPFAM" id="SSF57701">
    <property type="entry name" value="Zn2/Cys6 DNA-binding domain"/>
    <property type="match status" value="1"/>
</dbReference>
<dbReference type="SMART" id="SM00066">
    <property type="entry name" value="GAL4"/>
    <property type="match status" value="1"/>
</dbReference>
<dbReference type="InterPro" id="IPR050797">
    <property type="entry name" value="Carb_Metab_Trans_Reg"/>
</dbReference>
<evidence type="ECO:0000256" key="2">
    <source>
        <dbReference type="ARBA" id="ARBA00023242"/>
    </source>
</evidence>
<keyword evidence="2" id="KW-0539">Nucleus</keyword>
<dbReference type="InterPro" id="IPR036864">
    <property type="entry name" value="Zn2-C6_fun-type_DNA-bd_sf"/>
</dbReference>
<organism evidence="4 5">
    <name type="scientific">Bionectria ochroleuca</name>
    <name type="common">Gliocladium roseum</name>
    <dbReference type="NCBI Taxonomy" id="29856"/>
    <lineage>
        <taxon>Eukaryota</taxon>
        <taxon>Fungi</taxon>
        <taxon>Dikarya</taxon>
        <taxon>Ascomycota</taxon>
        <taxon>Pezizomycotina</taxon>
        <taxon>Sordariomycetes</taxon>
        <taxon>Hypocreomycetidae</taxon>
        <taxon>Hypocreales</taxon>
        <taxon>Bionectriaceae</taxon>
        <taxon>Clonostachys</taxon>
    </lineage>
</organism>
<gene>
    <name evidence="4" type="ORF">IM811_007288</name>
</gene>
<keyword evidence="1" id="KW-0479">Metal-binding</keyword>
<dbReference type="Proteomes" id="UP000616885">
    <property type="component" value="Unassembled WGS sequence"/>
</dbReference>
<evidence type="ECO:0000256" key="1">
    <source>
        <dbReference type="ARBA" id="ARBA00022723"/>
    </source>
</evidence>